<protein>
    <recommendedName>
        <fullName evidence="1">GIY-YIG domain-containing protein</fullName>
    </recommendedName>
</protein>
<reference evidence="2" key="1">
    <citation type="journal article" date="2015" name="Nature">
        <title>Complex archaea that bridge the gap between prokaryotes and eukaryotes.</title>
        <authorList>
            <person name="Spang A."/>
            <person name="Saw J.H."/>
            <person name="Jorgensen S.L."/>
            <person name="Zaremba-Niedzwiedzka K."/>
            <person name="Martijn J."/>
            <person name="Lind A.E."/>
            <person name="van Eijk R."/>
            <person name="Schleper C."/>
            <person name="Guy L."/>
            <person name="Ettema T.J."/>
        </authorList>
    </citation>
    <scope>NUCLEOTIDE SEQUENCE</scope>
</reference>
<comment type="caution">
    <text evidence="2">The sequence shown here is derived from an EMBL/GenBank/DDBJ whole genome shotgun (WGS) entry which is preliminary data.</text>
</comment>
<dbReference type="Gene3D" id="3.40.1440.10">
    <property type="entry name" value="GIY-YIG endonuclease"/>
    <property type="match status" value="1"/>
</dbReference>
<proteinExistence type="predicted"/>
<accession>A0A0F9IG13</accession>
<dbReference type="SMART" id="SM00465">
    <property type="entry name" value="GIYc"/>
    <property type="match status" value="1"/>
</dbReference>
<organism evidence="2">
    <name type="scientific">marine sediment metagenome</name>
    <dbReference type="NCBI Taxonomy" id="412755"/>
    <lineage>
        <taxon>unclassified sequences</taxon>
        <taxon>metagenomes</taxon>
        <taxon>ecological metagenomes</taxon>
    </lineage>
</organism>
<dbReference type="SUPFAM" id="SSF82771">
    <property type="entry name" value="GIY-YIG endonuclease"/>
    <property type="match status" value="1"/>
</dbReference>
<feature type="domain" description="GIY-YIG" evidence="1">
    <location>
        <begin position="6"/>
        <end position="101"/>
    </location>
</feature>
<dbReference type="AlphaFoldDB" id="A0A0F9IG13"/>
<evidence type="ECO:0000313" key="2">
    <source>
        <dbReference type="EMBL" id="KKM18709.1"/>
    </source>
</evidence>
<gene>
    <name evidence="2" type="ORF">LCGC14_1662950</name>
</gene>
<dbReference type="EMBL" id="LAZR01014163">
    <property type="protein sequence ID" value="KKM18709.1"/>
    <property type="molecule type" value="Genomic_DNA"/>
</dbReference>
<sequence length="302" mass="35145">MNCNVYGIIYVIINLIDSKKYVGQTTKKMKGRWDGTLKGAENASYNQHLISSMRKYGINNFKSDVLLKCYSQEDLDFFEDYYIVIWDTMNPKKGYNKKRGGSNGRLNENEQTLTMQTVKEVRKSLLGEELSSAKACVLISCRPSVELLRKVANKYPNIDFEKTKKVVQEIEKRLWQKNLHRKSTAVVGLAIYLGNNISQLYAAFIMDDFGICRNITIHSLGKIVKMFKKQKKYTELDRKQLIKNILTHQNWECLYCNIKFEKNNKIYCLLYRNINEIYCLDCKEKLNKIGGIILSINIIYSS</sequence>
<dbReference type="InterPro" id="IPR035901">
    <property type="entry name" value="GIY-YIG_endonuc_sf"/>
</dbReference>
<evidence type="ECO:0000259" key="1">
    <source>
        <dbReference type="SMART" id="SM00465"/>
    </source>
</evidence>
<dbReference type="CDD" id="cd10443">
    <property type="entry name" value="GIY-YIG_HE_Tlr8p_PBC-V_like"/>
    <property type="match status" value="1"/>
</dbReference>
<dbReference type="InterPro" id="IPR000305">
    <property type="entry name" value="GIY-YIG_endonuc"/>
</dbReference>
<name>A0A0F9IG13_9ZZZZ</name>
<dbReference type="Pfam" id="PF01541">
    <property type="entry name" value="GIY-YIG"/>
    <property type="match status" value="1"/>
</dbReference>